<accession>A0AAN8MUC7</accession>
<proteinExistence type="predicted"/>
<dbReference type="EMBL" id="JAVHNR010000010">
    <property type="protein sequence ID" value="KAK6332001.1"/>
    <property type="molecule type" value="Genomic_DNA"/>
</dbReference>
<comment type="caution">
    <text evidence="1">The sequence shown here is derived from an EMBL/GenBank/DDBJ whole genome shotgun (WGS) entry which is preliminary data.</text>
</comment>
<evidence type="ECO:0000313" key="1">
    <source>
        <dbReference type="EMBL" id="KAK6332001.1"/>
    </source>
</evidence>
<name>A0AAN8MUC7_9PEZI</name>
<dbReference type="Proteomes" id="UP001313282">
    <property type="component" value="Unassembled WGS sequence"/>
</dbReference>
<reference evidence="1 2" key="1">
    <citation type="submission" date="2019-10" db="EMBL/GenBank/DDBJ databases">
        <authorList>
            <person name="Palmer J.M."/>
        </authorList>
    </citation>
    <scope>NUCLEOTIDE SEQUENCE [LARGE SCALE GENOMIC DNA]</scope>
    <source>
        <strain evidence="1 2">TWF718</strain>
    </source>
</reference>
<keyword evidence="2" id="KW-1185">Reference proteome</keyword>
<protein>
    <submittedName>
        <fullName evidence="1">Uncharacterized protein</fullName>
    </submittedName>
</protein>
<evidence type="ECO:0000313" key="2">
    <source>
        <dbReference type="Proteomes" id="UP001313282"/>
    </source>
</evidence>
<sequence length="127" mass="14263">MFPLLPACRRITQAPKIRGYNTRRTYTKDVDQAHGFSNVLAEWRLMRLFMGGLGALILGQTVFEFTLVRKLAVFEAYLAVFEANLNEMRCDMAIIKGKMLGIPVSREVFGVPPPAEALVSKGKETKK</sequence>
<dbReference type="AlphaFoldDB" id="A0AAN8MUC7"/>
<gene>
    <name evidence="1" type="ORF">TWF718_002540</name>
</gene>
<organism evidence="1 2">
    <name type="scientific">Orbilia javanica</name>
    <dbReference type="NCBI Taxonomy" id="47235"/>
    <lineage>
        <taxon>Eukaryota</taxon>
        <taxon>Fungi</taxon>
        <taxon>Dikarya</taxon>
        <taxon>Ascomycota</taxon>
        <taxon>Pezizomycotina</taxon>
        <taxon>Orbiliomycetes</taxon>
        <taxon>Orbiliales</taxon>
        <taxon>Orbiliaceae</taxon>
        <taxon>Orbilia</taxon>
    </lineage>
</organism>